<protein>
    <submittedName>
        <fullName evidence="6">LysR family transcriptional regulator</fullName>
    </submittedName>
</protein>
<comment type="similarity">
    <text evidence="1">Belongs to the LysR transcriptional regulatory family.</text>
</comment>
<dbReference type="PROSITE" id="PS50931">
    <property type="entry name" value="HTH_LYSR"/>
    <property type="match status" value="1"/>
</dbReference>
<dbReference type="InterPro" id="IPR036390">
    <property type="entry name" value="WH_DNA-bd_sf"/>
</dbReference>
<dbReference type="InterPro" id="IPR036388">
    <property type="entry name" value="WH-like_DNA-bd_sf"/>
</dbReference>
<evidence type="ECO:0000259" key="5">
    <source>
        <dbReference type="PROSITE" id="PS50931"/>
    </source>
</evidence>
<accession>A0A4U1I8C2</accession>
<dbReference type="Gene3D" id="1.10.10.10">
    <property type="entry name" value="Winged helix-like DNA-binding domain superfamily/Winged helix DNA-binding domain"/>
    <property type="match status" value="1"/>
</dbReference>
<keyword evidence="7" id="KW-1185">Reference proteome</keyword>
<dbReference type="PANTHER" id="PTHR30537">
    <property type="entry name" value="HTH-TYPE TRANSCRIPTIONAL REGULATOR"/>
    <property type="match status" value="1"/>
</dbReference>
<dbReference type="Proteomes" id="UP000305539">
    <property type="component" value="Unassembled WGS sequence"/>
</dbReference>
<dbReference type="AlphaFoldDB" id="A0A4U1I8C2"/>
<evidence type="ECO:0000256" key="4">
    <source>
        <dbReference type="ARBA" id="ARBA00023163"/>
    </source>
</evidence>
<dbReference type="Pfam" id="PF00126">
    <property type="entry name" value="HTH_1"/>
    <property type="match status" value="1"/>
</dbReference>
<dbReference type="RefSeq" id="WP_136894695.1">
    <property type="nucleotide sequence ID" value="NZ_SWJE01000005.1"/>
</dbReference>
<dbReference type="Gene3D" id="3.40.190.290">
    <property type="match status" value="1"/>
</dbReference>
<dbReference type="InterPro" id="IPR058163">
    <property type="entry name" value="LysR-type_TF_proteobact-type"/>
</dbReference>
<dbReference type="EMBL" id="SWJE01000005">
    <property type="protein sequence ID" value="TKC89689.1"/>
    <property type="molecule type" value="Genomic_DNA"/>
</dbReference>
<evidence type="ECO:0000256" key="3">
    <source>
        <dbReference type="ARBA" id="ARBA00023125"/>
    </source>
</evidence>
<proteinExistence type="inferred from homology"/>
<dbReference type="InterPro" id="IPR000847">
    <property type="entry name" value="LysR_HTH_N"/>
</dbReference>
<dbReference type="GO" id="GO:0006351">
    <property type="term" value="P:DNA-templated transcription"/>
    <property type="evidence" value="ECO:0007669"/>
    <property type="project" value="TreeGrafter"/>
</dbReference>
<keyword evidence="2" id="KW-0805">Transcription regulation</keyword>
<dbReference type="InterPro" id="IPR005119">
    <property type="entry name" value="LysR_subst-bd"/>
</dbReference>
<evidence type="ECO:0000256" key="1">
    <source>
        <dbReference type="ARBA" id="ARBA00009437"/>
    </source>
</evidence>
<name>A0A4U1I8C2_9BURK</name>
<dbReference type="FunFam" id="1.10.10.10:FF:000001">
    <property type="entry name" value="LysR family transcriptional regulator"/>
    <property type="match status" value="1"/>
</dbReference>
<keyword evidence="4" id="KW-0804">Transcription</keyword>
<comment type="caution">
    <text evidence="6">The sequence shown here is derived from an EMBL/GenBank/DDBJ whole genome shotgun (WGS) entry which is preliminary data.</text>
</comment>
<sequence>MDRLGDIRLFVEAAQHGGISAAGRKLGLTPAAASARLAKLEAALATRLFERTTRQLRLTEEGRLYLNHCQQALQALDDGQAALHAGRNVVRGKIRVSTTSDFGRNLLMGWLDEFNASYPEVTFALTLSDSVSNLLQDDIDLAIRFGGPREDSSLVARPIAANRRILVASPDFLARHGAPETPAGLARFPCIVLTIASGPLNEWTFARGAEIEHYTAPLDTSRETNDGAVARIWTLAGHGISLKSMWDVDADLCAGRLKIVLPDWRYTGDQPLHAFYHRNRYQPPRVTALLEFLRERFAREERALEALLNRLGPKPRARARKA</sequence>
<organism evidence="6 7">
    <name type="scientific">Trinickia terrae</name>
    <dbReference type="NCBI Taxonomy" id="2571161"/>
    <lineage>
        <taxon>Bacteria</taxon>
        <taxon>Pseudomonadati</taxon>
        <taxon>Pseudomonadota</taxon>
        <taxon>Betaproteobacteria</taxon>
        <taxon>Burkholderiales</taxon>
        <taxon>Burkholderiaceae</taxon>
        <taxon>Trinickia</taxon>
    </lineage>
</organism>
<dbReference type="GO" id="GO:0003700">
    <property type="term" value="F:DNA-binding transcription factor activity"/>
    <property type="evidence" value="ECO:0007669"/>
    <property type="project" value="InterPro"/>
</dbReference>
<dbReference type="OrthoDB" id="9786526at2"/>
<feature type="domain" description="HTH lysR-type" evidence="5">
    <location>
        <begin position="1"/>
        <end position="59"/>
    </location>
</feature>
<dbReference type="GO" id="GO:0043565">
    <property type="term" value="F:sequence-specific DNA binding"/>
    <property type="evidence" value="ECO:0007669"/>
    <property type="project" value="TreeGrafter"/>
</dbReference>
<dbReference type="PANTHER" id="PTHR30537:SF21">
    <property type="entry name" value="HTH-TYPE TRANSCRIPTIONAL REGULATOR SINR-RELATED"/>
    <property type="match status" value="1"/>
</dbReference>
<gene>
    <name evidence="6" type="ORF">FAZ69_12280</name>
</gene>
<dbReference type="CDD" id="cd08422">
    <property type="entry name" value="PBP2_CrgA_like"/>
    <property type="match status" value="1"/>
</dbReference>
<evidence type="ECO:0000313" key="6">
    <source>
        <dbReference type="EMBL" id="TKC89689.1"/>
    </source>
</evidence>
<dbReference type="Pfam" id="PF03466">
    <property type="entry name" value="LysR_substrate"/>
    <property type="match status" value="1"/>
</dbReference>
<keyword evidence="3" id="KW-0238">DNA-binding</keyword>
<dbReference type="SUPFAM" id="SSF53850">
    <property type="entry name" value="Periplasmic binding protein-like II"/>
    <property type="match status" value="1"/>
</dbReference>
<reference evidence="6 7" key="1">
    <citation type="submission" date="2019-04" db="EMBL/GenBank/DDBJ databases">
        <title>Trinickia sp. 7GSK02, isolated from subtropical forest soil.</title>
        <authorList>
            <person name="Gao Z.-H."/>
            <person name="Qiu L.-H."/>
        </authorList>
    </citation>
    <scope>NUCLEOTIDE SEQUENCE [LARGE SCALE GENOMIC DNA]</scope>
    <source>
        <strain evidence="6 7">7GSK02</strain>
    </source>
</reference>
<evidence type="ECO:0000313" key="7">
    <source>
        <dbReference type="Proteomes" id="UP000305539"/>
    </source>
</evidence>
<dbReference type="SUPFAM" id="SSF46785">
    <property type="entry name" value="Winged helix' DNA-binding domain"/>
    <property type="match status" value="1"/>
</dbReference>
<evidence type="ECO:0000256" key="2">
    <source>
        <dbReference type="ARBA" id="ARBA00023015"/>
    </source>
</evidence>